<name>A0A803MVC7_CHEQI</name>
<keyword evidence="2" id="KW-1185">Reference proteome</keyword>
<dbReference type="Proteomes" id="UP000596660">
    <property type="component" value="Unplaced"/>
</dbReference>
<accession>A0A803MVC7</accession>
<sequence length="116" mass="13509">MCSLDVYKKFKEELNRLLSEGDNLNEEDKHFINFISNSNTPKDVLNLVKEMKEEGNELYKQRSFDEALEKYGFAGVILSRIALELEEDIRLFHDLARCTLLNLAGVILLRRRTSTK</sequence>
<dbReference type="InterPro" id="IPR011990">
    <property type="entry name" value="TPR-like_helical_dom_sf"/>
</dbReference>
<organism evidence="1 2">
    <name type="scientific">Chenopodium quinoa</name>
    <name type="common">Quinoa</name>
    <dbReference type="NCBI Taxonomy" id="63459"/>
    <lineage>
        <taxon>Eukaryota</taxon>
        <taxon>Viridiplantae</taxon>
        <taxon>Streptophyta</taxon>
        <taxon>Embryophyta</taxon>
        <taxon>Tracheophyta</taxon>
        <taxon>Spermatophyta</taxon>
        <taxon>Magnoliopsida</taxon>
        <taxon>eudicotyledons</taxon>
        <taxon>Gunneridae</taxon>
        <taxon>Pentapetalae</taxon>
        <taxon>Caryophyllales</taxon>
        <taxon>Chenopodiaceae</taxon>
        <taxon>Chenopodioideae</taxon>
        <taxon>Atripliceae</taxon>
        <taxon>Chenopodium</taxon>
    </lineage>
</organism>
<reference evidence="1" key="1">
    <citation type="journal article" date="2017" name="Nature">
        <title>The genome of Chenopodium quinoa.</title>
        <authorList>
            <person name="Jarvis D.E."/>
            <person name="Ho Y.S."/>
            <person name="Lightfoot D.J."/>
            <person name="Schmoeckel S.M."/>
            <person name="Li B."/>
            <person name="Borm T.J.A."/>
            <person name="Ohyanagi H."/>
            <person name="Mineta K."/>
            <person name="Michell C.T."/>
            <person name="Saber N."/>
            <person name="Kharbatia N.M."/>
            <person name="Rupper R.R."/>
            <person name="Sharp A.R."/>
            <person name="Dally N."/>
            <person name="Boughton B.A."/>
            <person name="Woo Y.H."/>
            <person name="Gao G."/>
            <person name="Schijlen E.G.W.M."/>
            <person name="Guo X."/>
            <person name="Momin A.A."/>
            <person name="Negrao S."/>
            <person name="Al-Babili S."/>
            <person name="Gehring C."/>
            <person name="Roessner U."/>
            <person name="Jung C."/>
            <person name="Murphy K."/>
            <person name="Arold S.T."/>
            <person name="Gojobori T."/>
            <person name="van der Linden C.G."/>
            <person name="van Loo E.N."/>
            <person name="Jellen E.N."/>
            <person name="Maughan P.J."/>
            <person name="Tester M."/>
        </authorList>
    </citation>
    <scope>NUCLEOTIDE SEQUENCE [LARGE SCALE GENOMIC DNA]</scope>
    <source>
        <strain evidence="1">cv. PI 614886</strain>
    </source>
</reference>
<evidence type="ECO:0000313" key="1">
    <source>
        <dbReference type="EnsemblPlants" id="AUR62035854-RA:cds"/>
    </source>
</evidence>
<dbReference type="Gramene" id="AUR62035854-RA">
    <property type="protein sequence ID" value="AUR62035854-RA:cds"/>
    <property type="gene ID" value="AUR62035854"/>
</dbReference>
<dbReference type="SUPFAM" id="SSF48452">
    <property type="entry name" value="TPR-like"/>
    <property type="match status" value="1"/>
</dbReference>
<dbReference type="AlphaFoldDB" id="A0A803MVC7"/>
<dbReference type="EnsemblPlants" id="AUR62035854-RA">
    <property type="protein sequence ID" value="AUR62035854-RA:cds"/>
    <property type="gene ID" value="AUR62035854"/>
</dbReference>
<proteinExistence type="predicted"/>
<evidence type="ECO:0000313" key="2">
    <source>
        <dbReference type="Proteomes" id="UP000596660"/>
    </source>
</evidence>
<reference evidence="1" key="2">
    <citation type="submission" date="2021-03" db="UniProtKB">
        <authorList>
            <consortium name="EnsemblPlants"/>
        </authorList>
    </citation>
    <scope>IDENTIFICATION</scope>
</reference>
<dbReference type="Gene3D" id="1.25.40.10">
    <property type="entry name" value="Tetratricopeptide repeat domain"/>
    <property type="match status" value="1"/>
</dbReference>
<protein>
    <submittedName>
        <fullName evidence="1">Uncharacterized protein</fullName>
    </submittedName>
</protein>